<protein>
    <recommendedName>
        <fullName evidence="3">Secreted protein</fullName>
    </recommendedName>
</protein>
<comment type="caution">
    <text evidence="1">The sequence shown here is derived from an EMBL/GenBank/DDBJ whole genome shotgun (WGS) entry which is preliminary data.</text>
</comment>
<reference evidence="2" key="1">
    <citation type="journal article" date="2019" name="Int. J. Syst. Evol. Microbiol.">
        <title>The Global Catalogue of Microorganisms (GCM) 10K type strain sequencing project: providing services to taxonomists for standard genome sequencing and annotation.</title>
        <authorList>
            <consortium name="The Broad Institute Genomics Platform"/>
            <consortium name="The Broad Institute Genome Sequencing Center for Infectious Disease"/>
            <person name="Wu L."/>
            <person name="Ma J."/>
        </authorList>
    </citation>
    <scope>NUCLEOTIDE SEQUENCE [LARGE SCALE GENOMIC DNA]</scope>
    <source>
        <strain evidence="2">JCM 18537</strain>
    </source>
</reference>
<sequence>MGAALLGAIGCASAIPSTEESPAPPAAAESAHCGNLVFPATALENRTRVDRLDERDAAVAATAVDDLGEPLALDAAAGWFLVVSDDDTLAFLRPADPAFEAPYELVALHRDLSGRGGADAVWRLSGRGACTPRADIGDRNDADVSLDPARPPSSDATTVHLLVTENACHGGEDAEGRVEVVELVETAETIALTIGVRPDTSHDAWTCPGHPATPFAVELSAPIGDRTLVDAGLVPARPLHD</sequence>
<proteinExistence type="predicted"/>
<evidence type="ECO:0008006" key="3">
    <source>
        <dbReference type="Google" id="ProtNLM"/>
    </source>
</evidence>
<name>A0ABP8ZTW5_9MICO</name>
<keyword evidence="2" id="KW-1185">Reference proteome</keyword>
<organism evidence="1 2">
    <name type="scientific">Microbacterium gilvum</name>
    <dbReference type="NCBI Taxonomy" id="1336204"/>
    <lineage>
        <taxon>Bacteria</taxon>
        <taxon>Bacillati</taxon>
        <taxon>Actinomycetota</taxon>
        <taxon>Actinomycetes</taxon>
        <taxon>Micrococcales</taxon>
        <taxon>Microbacteriaceae</taxon>
        <taxon>Microbacterium</taxon>
    </lineage>
</organism>
<evidence type="ECO:0000313" key="2">
    <source>
        <dbReference type="Proteomes" id="UP001501645"/>
    </source>
</evidence>
<evidence type="ECO:0000313" key="1">
    <source>
        <dbReference type="EMBL" id="GAA4766044.1"/>
    </source>
</evidence>
<gene>
    <name evidence="1" type="ORF">GCM10023351_06520</name>
</gene>
<accession>A0ABP8ZTW5</accession>
<dbReference type="EMBL" id="BAABKO010000001">
    <property type="protein sequence ID" value="GAA4766044.1"/>
    <property type="molecule type" value="Genomic_DNA"/>
</dbReference>
<dbReference type="Proteomes" id="UP001501645">
    <property type="component" value="Unassembled WGS sequence"/>
</dbReference>